<evidence type="ECO:0000256" key="5">
    <source>
        <dbReference type="SAM" id="Phobius"/>
    </source>
</evidence>
<evidence type="ECO:0000256" key="2">
    <source>
        <dbReference type="ARBA" id="ARBA00022729"/>
    </source>
</evidence>
<feature type="transmembrane region" description="Helical" evidence="5">
    <location>
        <begin position="1226"/>
        <end position="1248"/>
    </location>
</feature>
<evidence type="ECO:0000256" key="1">
    <source>
        <dbReference type="ARBA" id="ARBA00022614"/>
    </source>
</evidence>
<keyword evidence="5" id="KW-0812">Transmembrane</keyword>
<dbReference type="SMART" id="SM00082">
    <property type="entry name" value="LRRCT"/>
    <property type="match status" value="1"/>
</dbReference>
<feature type="chain" id="PRO_5033066600" description="LRRCT domain-containing protein" evidence="6">
    <location>
        <begin position="19"/>
        <end position="1353"/>
    </location>
</feature>
<dbReference type="Pfam" id="PF13855">
    <property type="entry name" value="LRR_8"/>
    <property type="match status" value="6"/>
</dbReference>
<gene>
    <name evidence="8" type="ORF">HCN44_002826</name>
</gene>
<dbReference type="OrthoDB" id="8731593at2759"/>
<comment type="caution">
    <text evidence="8">The sequence shown here is derived from an EMBL/GenBank/DDBJ whole genome shotgun (WGS) entry which is preliminary data.</text>
</comment>
<dbReference type="InterPro" id="IPR032675">
    <property type="entry name" value="LRR_dom_sf"/>
</dbReference>
<accession>A0A835CQ14</accession>
<dbReference type="FunFam" id="3.80.10.10:FF:001164">
    <property type="entry name" value="GH01279p"/>
    <property type="match status" value="1"/>
</dbReference>
<dbReference type="PANTHER" id="PTHR45712:SF22">
    <property type="entry name" value="INSULIN-LIKE GROWTH FACTOR-BINDING PROTEIN COMPLEX ACID LABILE SUBUNIT"/>
    <property type="match status" value="1"/>
</dbReference>
<evidence type="ECO:0000259" key="7">
    <source>
        <dbReference type="SMART" id="SM00082"/>
    </source>
</evidence>
<dbReference type="SMART" id="SM00365">
    <property type="entry name" value="LRR_SD22"/>
    <property type="match status" value="12"/>
</dbReference>
<dbReference type="PANTHER" id="PTHR45712">
    <property type="entry name" value="AGAP008170-PA"/>
    <property type="match status" value="1"/>
</dbReference>
<organism evidence="8 9">
    <name type="scientific">Aphidius gifuensis</name>
    <name type="common">Parasitoid wasp</name>
    <dbReference type="NCBI Taxonomy" id="684658"/>
    <lineage>
        <taxon>Eukaryota</taxon>
        <taxon>Metazoa</taxon>
        <taxon>Ecdysozoa</taxon>
        <taxon>Arthropoda</taxon>
        <taxon>Hexapoda</taxon>
        <taxon>Insecta</taxon>
        <taxon>Pterygota</taxon>
        <taxon>Neoptera</taxon>
        <taxon>Endopterygota</taxon>
        <taxon>Hymenoptera</taxon>
        <taxon>Apocrita</taxon>
        <taxon>Ichneumonoidea</taxon>
        <taxon>Braconidae</taxon>
        <taxon>Aphidiinae</taxon>
        <taxon>Aphidius</taxon>
    </lineage>
</organism>
<evidence type="ECO:0000256" key="4">
    <source>
        <dbReference type="SAM" id="MobiDB-lite"/>
    </source>
</evidence>
<sequence>MRFLIWSLLLMSVGCINGQWQPCVELKKDLQIPCKCTLSTERIKTIYMNCDNIIFTRENFEILKNQPITSITRRNVGYQKIPDDLLSIGLNIDKLDLSDNLIYRLMDNTLKYTPNLKELKLGNNLLGDNLNPIFSSNEFHDLEKLKLLDLHGNGIRSIEEGIFKGCFNLEELYLDDNNLSIVPADSLKGPKKMRILSLAGNNIGLLPRFAFGNLGESLLRVDLSRNELTHMEDNSLAGLNNLFFFNISRNELTRFNSDVFKGANNLLQLDLSINFLQEFPTEAFRHLERLKFLNLSNNLITEIERTHIAGLIELQVLDLSRNNIGRLGINAFANLSSLTRLDLSLNYLRTIEESSFEGLTNLKWLSLQDNNILLIPATAVNRLPSLTHLHVEFNRIAALSNDLLRSTSPTIVSLSLTRNLIREIPDNMFINFKKLINIELSGNMLSTINQKTFTNIDDKLLNLDISNNRITTIGQLNLKNLLSLNIGENLLKRITPDTFKNLIKLKYLNISNNPLQAFPPIFPSSLVTLDASSTNLKILPTILFINLESLVKLILSHNNIQEINEGTFKNLNNLTILDLSYNEIKKIHNGGFNGINNIYEIILKDNKLTSFSSDPFDDTTSQLEIIDLSNNLIDNLSTKTFIIHTKLREINLSNNKLLKFTNEYIKTLENIEIINLSNNLLKIIDEFTFSQIGKLRILDLSYNNIEAIDELSFHNSTQLQIINLSYNKIDNLNERTMEGILRLEYLNLSNNNLTSLPETIFDISRIRNIEKINLSFNKFNEIPIRSLTKQLLSLNYLNIANNKIVQVFTQDIIGSLKILDLSSNPLSENSINEIIGKAKILRSLNLHNTGIKKLPRFETPFLKILNLSDNELSNINTSVLERTTLLEYLDISNNKLENLTNLSTTYKLLPSLKYLDISGNDPMIINEYTFDGLDKLRYLKMSNLNTTKIEKNTFKSLNKLKLLSAYNYPRLGYFDVPKIIKEMPNLEILDIEIKDTNIGNDYLTIKLHPRLHDITLRGERLKNILSSILVGIRTNELNFSLKNSSIDSLPGSLFFPIPRSTHVSFDISGSNFSTITQQLLTSLDERNGMVKFEGLQTNPINCDCQLIYFWKWLRINNHENNIKCKYPEYLHDKYINELTEEMLTCDKEFNFKKLLSSTTTTTTSTSSGLTSSSSTESSIKSSSRSTILSEPEIIWTVAPTTINKNNKHYNDIPQIMTASSMTDDTLIIGIVGGVVAFIAIIIIVICICRLKWSTDINDTHMAAIAASGMHDPSMIRSASIYSGKIPHDVYGGSYPSSTLGHANQQNGHNIPVQMMPYIQPMHVLHSTPPQQIYYGENGPVPMYMCTQDDKFNR</sequence>
<keyword evidence="5" id="KW-0472">Membrane</keyword>
<dbReference type="SMART" id="SM00364">
    <property type="entry name" value="LRR_BAC"/>
    <property type="match status" value="15"/>
</dbReference>
<dbReference type="PROSITE" id="PS51450">
    <property type="entry name" value="LRR"/>
    <property type="match status" value="9"/>
</dbReference>
<dbReference type="Pfam" id="PF00560">
    <property type="entry name" value="LRR_1"/>
    <property type="match status" value="1"/>
</dbReference>
<dbReference type="EMBL" id="JACMRX010000004">
    <property type="protein sequence ID" value="KAF7991264.1"/>
    <property type="molecule type" value="Genomic_DNA"/>
</dbReference>
<name>A0A835CQ14_APHGI</name>
<feature type="domain" description="LRRCT" evidence="7">
    <location>
        <begin position="1098"/>
        <end position="1146"/>
    </location>
</feature>
<reference evidence="8 9" key="1">
    <citation type="submission" date="2020-08" db="EMBL/GenBank/DDBJ databases">
        <title>Aphidius gifuensis genome sequencing and assembly.</title>
        <authorList>
            <person name="Du Z."/>
        </authorList>
    </citation>
    <scope>NUCLEOTIDE SEQUENCE [LARGE SCALE GENOMIC DNA]</scope>
    <source>
        <strain evidence="8">YNYX2018</strain>
        <tissue evidence="8">Adults</tissue>
    </source>
</reference>
<keyword evidence="3" id="KW-0677">Repeat</keyword>
<dbReference type="SUPFAM" id="SSF52058">
    <property type="entry name" value="L domain-like"/>
    <property type="match status" value="4"/>
</dbReference>
<keyword evidence="9" id="KW-1185">Reference proteome</keyword>
<dbReference type="SMART" id="SM00369">
    <property type="entry name" value="LRR_TYP"/>
    <property type="match status" value="25"/>
</dbReference>
<dbReference type="InterPro" id="IPR003591">
    <property type="entry name" value="Leu-rich_rpt_typical-subtyp"/>
</dbReference>
<dbReference type="PROSITE" id="PS51257">
    <property type="entry name" value="PROKAR_LIPOPROTEIN"/>
    <property type="match status" value="1"/>
</dbReference>
<protein>
    <recommendedName>
        <fullName evidence="7">LRRCT domain-containing protein</fullName>
    </recommendedName>
</protein>
<dbReference type="Proteomes" id="UP000639338">
    <property type="component" value="Unassembled WGS sequence"/>
</dbReference>
<feature type="region of interest" description="Disordered" evidence="4">
    <location>
        <begin position="1159"/>
        <end position="1183"/>
    </location>
</feature>
<proteinExistence type="predicted"/>
<evidence type="ECO:0000256" key="3">
    <source>
        <dbReference type="ARBA" id="ARBA00022737"/>
    </source>
</evidence>
<evidence type="ECO:0000256" key="6">
    <source>
        <dbReference type="SAM" id="SignalP"/>
    </source>
</evidence>
<dbReference type="GO" id="GO:0071944">
    <property type="term" value="C:cell periphery"/>
    <property type="evidence" value="ECO:0007669"/>
    <property type="project" value="UniProtKB-ARBA"/>
</dbReference>
<dbReference type="InterPro" id="IPR000483">
    <property type="entry name" value="Cys-rich_flank_reg_C"/>
</dbReference>
<dbReference type="Gene3D" id="3.80.10.10">
    <property type="entry name" value="Ribonuclease Inhibitor"/>
    <property type="match status" value="8"/>
</dbReference>
<dbReference type="InterPro" id="IPR050333">
    <property type="entry name" value="SLRP"/>
</dbReference>
<feature type="signal peptide" evidence="6">
    <location>
        <begin position="1"/>
        <end position="18"/>
    </location>
</feature>
<evidence type="ECO:0000313" key="9">
    <source>
        <dbReference type="Proteomes" id="UP000639338"/>
    </source>
</evidence>
<keyword evidence="2 6" id="KW-0732">Signal</keyword>
<keyword evidence="1" id="KW-0433">Leucine-rich repeat</keyword>
<dbReference type="InterPro" id="IPR001611">
    <property type="entry name" value="Leu-rich_rpt"/>
</dbReference>
<evidence type="ECO:0000313" key="8">
    <source>
        <dbReference type="EMBL" id="KAF7991264.1"/>
    </source>
</evidence>
<keyword evidence="5" id="KW-1133">Transmembrane helix</keyword>